<dbReference type="InterPro" id="IPR029058">
    <property type="entry name" value="AB_hydrolase_fold"/>
</dbReference>
<evidence type="ECO:0000259" key="2">
    <source>
        <dbReference type="Pfam" id="PF12697"/>
    </source>
</evidence>
<protein>
    <submittedName>
        <fullName evidence="3">Alpha/beta hydrolase</fullName>
    </submittedName>
</protein>
<keyword evidence="4" id="KW-1185">Reference proteome</keyword>
<reference evidence="3 4" key="1">
    <citation type="submission" date="2018-07" db="EMBL/GenBank/DDBJ databases">
        <title>Chitinophaga K2CV101002-2 sp. nov., isolated from a monsoon evergreen broad-leaved forest soil.</title>
        <authorList>
            <person name="Lv Y."/>
        </authorList>
    </citation>
    <scope>NUCLEOTIDE SEQUENCE [LARGE SCALE GENOMIC DNA]</scope>
    <source>
        <strain evidence="3 4">GDMCC 1.1288</strain>
    </source>
</reference>
<dbReference type="PANTHER" id="PTHR43194">
    <property type="entry name" value="HYDROLASE ALPHA/BETA FOLD FAMILY"/>
    <property type="match status" value="1"/>
</dbReference>
<dbReference type="EMBL" id="QPMM01000013">
    <property type="protein sequence ID" value="RFS19532.1"/>
    <property type="molecule type" value="Genomic_DNA"/>
</dbReference>
<evidence type="ECO:0000313" key="4">
    <source>
        <dbReference type="Proteomes" id="UP000260644"/>
    </source>
</evidence>
<dbReference type="InterPro" id="IPR000073">
    <property type="entry name" value="AB_hydrolase_1"/>
</dbReference>
<dbReference type="InterPro" id="IPR050228">
    <property type="entry name" value="Carboxylesterase_BioH"/>
</dbReference>
<keyword evidence="3" id="KW-0378">Hydrolase</keyword>
<dbReference type="SUPFAM" id="SSF53474">
    <property type="entry name" value="alpha/beta-Hydrolases"/>
    <property type="match status" value="1"/>
</dbReference>
<gene>
    <name evidence="3" type="ORF">DVR12_23140</name>
</gene>
<dbReference type="PANTHER" id="PTHR43194:SF2">
    <property type="entry name" value="PEROXISOMAL MEMBRANE PROTEIN LPX1"/>
    <property type="match status" value="1"/>
</dbReference>
<keyword evidence="1" id="KW-0732">Signal</keyword>
<proteinExistence type="predicted"/>
<name>A0A3E1Y4I0_9BACT</name>
<accession>A0A3E1Y4I0</accession>
<feature type="domain" description="AB hydrolase-1" evidence="2">
    <location>
        <begin position="50"/>
        <end position="257"/>
    </location>
</feature>
<organism evidence="3 4">
    <name type="scientific">Chitinophaga silvatica</name>
    <dbReference type="NCBI Taxonomy" id="2282649"/>
    <lineage>
        <taxon>Bacteria</taxon>
        <taxon>Pseudomonadati</taxon>
        <taxon>Bacteroidota</taxon>
        <taxon>Chitinophagia</taxon>
        <taxon>Chitinophagales</taxon>
        <taxon>Chitinophagaceae</taxon>
        <taxon>Chitinophaga</taxon>
    </lineage>
</organism>
<dbReference type="AlphaFoldDB" id="A0A3E1Y4I0"/>
<feature type="signal peptide" evidence="1">
    <location>
        <begin position="1"/>
        <end position="18"/>
    </location>
</feature>
<dbReference type="OrthoDB" id="9773293at2"/>
<dbReference type="GO" id="GO:0016787">
    <property type="term" value="F:hydrolase activity"/>
    <property type="evidence" value="ECO:0007669"/>
    <property type="project" value="UniProtKB-KW"/>
</dbReference>
<evidence type="ECO:0000313" key="3">
    <source>
        <dbReference type="EMBL" id="RFS19532.1"/>
    </source>
</evidence>
<feature type="chain" id="PRO_5017749049" evidence="1">
    <location>
        <begin position="19"/>
        <end position="269"/>
    </location>
</feature>
<dbReference type="RefSeq" id="WP_116978186.1">
    <property type="nucleotide sequence ID" value="NZ_QPMM01000013.1"/>
</dbReference>
<dbReference type="Gene3D" id="3.40.50.1820">
    <property type="entry name" value="alpha/beta hydrolase"/>
    <property type="match status" value="1"/>
</dbReference>
<comment type="caution">
    <text evidence="3">The sequence shown here is derived from an EMBL/GenBank/DDBJ whole genome shotgun (WGS) entry which is preliminary data.</text>
</comment>
<dbReference type="Proteomes" id="UP000260644">
    <property type="component" value="Unassembled WGS sequence"/>
</dbReference>
<dbReference type="Pfam" id="PF12697">
    <property type="entry name" value="Abhydrolase_6"/>
    <property type="match status" value="1"/>
</dbReference>
<sequence length="269" mass="29483">MKVFITTLLCCLVISSFASIDRTTNDSAQFFTSFDGTKIHYTVKGSGNPILLVHGFIVDESSWHKAPLYDSLLKNGFQVITLDLRGNGLSDHPHDSLAYLNDAEAKDIMGLVTYLNLPTYRVVGYSRGSIIVARLLVLDTRVRSAVMGGMGIAFTNPLWPRRLQFYDALSDKSVPELAEMVKYVKKSGLDQRALALMQFGQPSTSPEELSKVTKPVLVLGGDKDPDNDTGGSLAALMPVGMHGTVPGDHNSVVKSKPFADWVLHFLQEH</sequence>
<evidence type="ECO:0000256" key="1">
    <source>
        <dbReference type="SAM" id="SignalP"/>
    </source>
</evidence>